<evidence type="ECO:0000313" key="2">
    <source>
        <dbReference type="EMBL" id="KAI1609915.1"/>
    </source>
</evidence>
<proteinExistence type="predicted"/>
<protein>
    <recommendedName>
        <fullName evidence="4">FAS1 domain-containing protein</fullName>
    </recommendedName>
</protein>
<dbReference type="AlphaFoldDB" id="A0AAN6DNL4"/>
<feature type="signal peptide" evidence="1">
    <location>
        <begin position="1"/>
        <end position="24"/>
    </location>
</feature>
<organism evidence="2 3">
    <name type="scientific">Exophiala viscosa</name>
    <dbReference type="NCBI Taxonomy" id="2486360"/>
    <lineage>
        <taxon>Eukaryota</taxon>
        <taxon>Fungi</taxon>
        <taxon>Dikarya</taxon>
        <taxon>Ascomycota</taxon>
        <taxon>Pezizomycotina</taxon>
        <taxon>Eurotiomycetes</taxon>
        <taxon>Chaetothyriomycetidae</taxon>
        <taxon>Chaetothyriales</taxon>
        <taxon>Herpotrichiellaceae</taxon>
        <taxon>Exophiala</taxon>
    </lineage>
</organism>
<evidence type="ECO:0008006" key="4">
    <source>
        <dbReference type="Google" id="ProtNLM"/>
    </source>
</evidence>
<feature type="chain" id="PRO_5042991761" description="FAS1 domain-containing protein" evidence="1">
    <location>
        <begin position="25"/>
        <end position="367"/>
    </location>
</feature>
<dbReference type="Proteomes" id="UP001203852">
    <property type="component" value="Unassembled WGS sequence"/>
</dbReference>
<comment type="caution">
    <text evidence="2">The sequence shown here is derived from an EMBL/GenBank/DDBJ whole genome shotgun (WGS) entry which is preliminary data.</text>
</comment>
<sequence length="367" mass="38915">MNNPSNMALLSLVLFWICLTDAQAQQPLSPKGTTNPSSTDSIKSIFSSFNDQGSLSYTLAAPTRCCDASCALGFCNGFTIPAPIAAGSPSQLTAASAPGITAFRGHHPAGRPGIPIPDVCSGSSVNPCVCDPMCRIRTTTFMSAYPKHHATPTATTIPDSTSSIAEPKPSEYDLVQAFHANDFSGSNQDTLPIIVQDSVRNPVSLIADIDLDVLDNYISTALIDKLGLFSSIVTLPTSQQKVVTLGEANNTFTVTPHATLMLNFLAGQTDALKKFADVDFNVFDLSDAKATAGGSANTSKPELFLGVRFLRAIGALSLTPEFAGNGVVDGVPVLVRDMSFVDDQGRDIDVERNLIVKKRVEDVKDEL</sequence>
<keyword evidence="1" id="KW-0732">Signal</keyword>
<evidence type="ECO:0000256" key="1">
    <source>
        <dbReference type="SAM" id="SignalP"/>
    </source>
</evidence>
<gene>
    <name evidence="2" type="ORF">EDD36DRAFT_59867</name>
</gene>
<reference evidence="2" key="1">
    <citation type="journal article" date="2022" name="bioRxiv">
        <title>Deciphering the potential niche of two novel black yeast fungi from a biological soil crust based on their genomes, phenotypes, and melanin regulation.</title>
        <authorList>
            <consortium name="DOE Joint Genome Institute"/>
            <person name="Carr E.C."/>
            <person name="Barton Q."/>
            <person name="Grambo S."/>
            <person name="Sullivan M."/>
            <person name="Renfro C.M."/>
            <person name="Kuo A."/>
            <person name="Pangilinan J."/>
            <person name="Lipzen A."/>
            <person name="Keymanesh K."/>
            <person name="Savage E."/>
            <person name="Barry K."/>
            <person name="Grigoriev I.V."/>
            <person name="Riekhof W.R."/>
            <person name="Harris S.S."/>
        </authorList>
    </citation>
    <scope>NUCLEOTIDE SEQUENCE</scope>
    <source>
        <strain evidence="2">JF 03-4F</strain>
    </source>
</reference>
<dbReference type="EMBL" id="MU404359">
    <property type="protein sequence ID" value="KAI1609915.1"/>
    <property type="molecule type" value="Genomic_DNA"/>
</dbReference>
<evidence type="ECO:0000313" key="3">
    <source>
        <dbReference type="Proteomes" id="UP001203852"/>
    </source>
</evidence>
<name>A0AAN6DNL4_9EURO</name>
<keyword evidence="3" id="KW-1185">Reference proteome</keyword>
<accession>A0AAN6DNL4</accession>